<protein>
    <submittedName>
        <fullName evidence="2">Uncharacterized protein</fullName>
    </submittedName>
</protein>
<evidence type="ECO:0000256" key="1">
    <source>
        <dbReference type="SAM" id="MobiDB-lite"/>
    </source>
</evidence>
<dbReference type="AlphaFoldDB" id="A0A0C4YHY4"/>
<evidence type="ECO:0000313" key="2">
    <source>
        <dbReference type="EMBL" id="AJG22215.1"/>
    </source>
</evidence>
<gene>
    <name evidence="2" type="ORF">RR42_s0624</name>
</gene>
<evidence type="ECO:0000313" key="3">
    <source>
        <dbReference type="Proteomes" id="UP000031843"/>
    </source>
</evidence>
<name>A0A0C4YHY4_9BURK</name>
<feature type="region of interest" description="Disordered" evidence="1">
    <location>
        <begin position="15"/>
        <end position="34"/>
    </location>
</feature>
<dbReference type="STRING" id="68895.RR42_s0624"/>
<reference evidence="2 3" key="1">
    <citation type="journal article" date="2015" name="Genome Announc.">
        <title>Complete Genome Sequence of Cupriavidus basilensis 4G11, Isolated from the Oak Ridge Field Research Center Site.</title>
        <authorList>
            <person name="Ray J."/>
            <person name="Waters R.J."/>
            <person name="Skerker J.M."/>
            <person name="Kuehl J.V."/>
            <person name="Price M.N."/>
            <person name="Huang J."/>
            <person name="Chakraborty R."/>
            <person name="Arkin A.P."/>
            <person name="Deutschbauer A."/>
        </authorList>
    </citation>
    <scope>NUCLEOTIDE SEQUENCE [LARGE SCALE GENOMIC DNA]</scope>
    <source>
        <strain evidence="2">4G11</strain>
    </source>
</reference>
<accession>A0A0C4YHY4</accession>
<keyword evidence="3" id="KW-1185">Reference proteome</keyword>
<sequence length="89" mass="9866">MLDIQLVHDRVSVSNELGEGPVDEGPEGVRDSMAHAPCQKVGPREASHQLGIRDGLRQLGQKQTDLMVWQIVWPGQEFAEPIKAVEPEQ</sequence>
<organism evidence="2 3">
    <name type="scientific">Cupriavidus basilensis</name>
    <dbReference type="NCBI Taxonomy" id="68895"/>
    <lineage>
        <taxon>Bacteria</taxon>
        <taxon>Pseudomonadati</taxon>
        <taxon>Pseudomonadota</taxon>
        <taxon>Betaproteobacteria</taxon>
        <taxon>Burkholderiales</taxon>
        <taxon>Burkholderiaceae</taxon>
        <taxon>Cupriavidus</taxon>
    </lineage>
</organism>
<dbReference type="KEGG" id="cbw:RR42_s0624"/>
<dbReference type="EMBL" id="CP010537">
    <property type="protein sequence ID" value="AJG22215.1"/>
    <property type="molecule type" value="Genomic_DNA"/>
</dbReference>
<dbReference type="Proteomes" id="UP000031843">
    <property type="component" value="Chromosome secondary"/>
</dbReference>
<proteinExistence type="predicted"/>